<dbReference type="AlphaFoldDB" id="A0A7W6JUL3"/>
<organism evidence="1 2">
    <name type="scientific">Sphingomonas kyeonggiensis</name>
    <dbReference type="NCBI Taxonomy" id="1268553"/>
    <lineage>
        <taxon>Bacteria</taxon>
        <taxon>Pseudomonadati</taxon>
        <taxon>Pseudomonadota</taxon>
        <taxon>Alphaproteobacteria</taxon>
        <taxon>Sphingomonadales</taxon>
        <taxon>Sphingomonadaceae</taxon>
        <taxon>Sphingomonas</taxon>
    </lineage>
</organism>
<reference evidence="1 2" key="1">
    <citation type="submission" date="2020-08" db="EMBL/GenBank/DDBJ databases">
        <title>Genomic Encyclopedia of Type Strains, Phase IV (KMG-IV): sequencing the most valuable type-strain genomes for metagenomic binning, comparative biology and taxonomic classification.</title>
        <authorList>
            <person name="Goeker M."/>
        </authorList>
    </citation>
    <scope>NUCLEOTIDE SEQUENCE [LARGE SCALE GENOMIC DNA]</scope>
    <source>
        <strain evidence="1 2">DSM 101806</strain>
    </source>
</reference>
<dbReference type="EMBL" id="JACIEH010000003">
    <property type="protein sequence ID" value="MBB4099775.1"/>
    <property type="molecule type" value="Genomic_DNA"/>
</dbReference>
<sequence length="138" mass="15392">MASKARITSTFIAELLAPLPDGSEAVDDKAYLRTLKADMEAVWRKGMIRVHIAGHERSAEDLRRVMAARDGVKLDSSECFQRYLEECSRQMMIPAPGKAALAWKIDTRKFDGGRQSWEDQIAIDQAWVDGLAAAGIRI</sequence>
<evidence type="ECO:0000313" key="2">
    <source>
        <dbReference type="Proteomes" id="UP000557392"/>
    </source>
</evidence>
<dbReference type="Proteomes" id="UP000557392">
    <property type="component" value="Unassembled WGS sequence"/>
</dbReference>
<name>A0A7W6JUL3_9SPHN</name>
<proteinExistence type="predicted"/>
<protein>
    <submittedName>
        <fullName evidence="1">Uncharacterized protein</fullName>
    </submittedName>
</protein>
<gene>
    <name evidence="1" type="ORF">GGR46_003347</name>
</gene>
<accession>A0A7W6JUL3</accession>
<evidence type="ECO:0000313" key="1">
    <source>
        <dbReference type="EMBL" id="MBB4099775.1"/>
    </source>
</evidence>
<keyword evidence="2" id="KW-1185">Reference proteome</keyword>
<dbReference type="RefSeq" id="WP_183999140.1">
    <property type="nucleotide sequence ID" value="NZ_JACIEH010000003.1"/>
</dbReference>
<comment type="caution">
    <text evidence="1">The sequence shown here is derived from an EMBL/GenBank/DDBJ whole genome shotgun (WGS) entry which is preliminary data.</text>
</comment>